<protein>
    <recommendedName>
        <fullName evidence="2">Core domain-containing protein</fullName>
    </recommendedName>
</protein>
<dbReference type="GO" id="GO:0005506">
    <property type="term" value="F:iron ion binding"/>
    <property type="evidence" value="ECO:0007669"/>
    <property type="project" value="TreeGrafter"/>
</dbReference>
<gene>
    <name evidence="3" type="ORF">BOTBODRAFT_177466</name>
</gene>
<dbReference type="Pfam" id="PF01521">
    <property type="entry name" value="Fe-S_biosyn"/>
    <property type="match status" value="1"/>
</dbReference>
<dbReference type="GO" id="GO:0051539">
    <property type="term" value="F:4 iron, 4 sulfur cluster binding"/>
    <property type="evidence" value="ECO:0007669"/>
    <property type="project" value="TreeGrafter"/>
</dbReference>
<dbReference type="OrthoDB" id="1938621at2759"/>
<dbReference type="EMBL" id="KL198060">
    <property type="protein sequence ID" value="KDQ11214.1"/>
    <property type="molecule type" value="Genomic_DNA"/>
</dbReference>
<proteinExistence type="inferred from homology"/>
<dbReference type="GO" id="GO:0016226">
    <property type="term" value="P:iron-sulfur cluster assembly"/>
    <property type="evidence" value="ECO:0007669"/>
    <property type="project" value="InterPro"/>
</dbReference>
<dbReference type="AlphaFoldDB" id="A0A067M6L7"/>
<evidence type="ECO:0000313" key="3">
    <source>
        <dbReference type="EMBL" id="KDQ11214.1"/>
    </source>
</evidence>
<dbReference type="FunCoup" id="A0A067M6L7">
    <property type="interactions" value="283"/>
</dbReference>
<dbReference type="PANTHER" id="PTHR43011">
    <property type="entry name" value="IRON-SULFUR CLUSTER ASSEMBLY 2 HOMOLOG, MITOCHONDRIAL"/>
    <property type="match status" value="1"/>
</dbReference>
<comment type="similarity">
    <text evidence="1">Belongs to the HesB/IscA family.</text>
</comment>
<dbReference type="InterPro" id="IPR016092">
    <property type="entry name" value="ATAP"/>
</dbReference>
<dbReference type="STRING" id="930990.A0A067M6L7"/>
<keyword evidence="4" id="KW-1185">Reference proteome</keyword>
<sequence>MSFALRRRLPLFPRRLAAFAAQPKPKSFAVSLPSRNQLRCARFSSSRPYATTIASASASAPAADQGDANIDAVLISSPSLQEAENDESDVDLVDPSEARIQITNSAAEQLRAISTRENDPNIALRIAVESGGCHGYQYKIDLDSISDSQADYLFSAPHIRPSNVLIDPVSLSLIKGATLDFATELIGSSFRIKENPQAAGGCGCGVSWEAKF</sequence>
<dbReference type="Proteomes" id="UP000027195">
    <property type="component" value="Unassembled WGS sequence"/>
</dbReference>
<dbReference type="SUPFAM" id="SSF89360">
    <property type="entry name" value="HesB-like domain"/>
    <property type="match status" value="1"/>
</dbReference>
<dbReference type="InParanoid" id="A0A067M6L7"/>
<dbReference type="InterPro" id="IPR035903">
    <property type="entry name" value="HesB-like_dom_sf"/>
</dbReference>
<reference evidence="4" key="1">
    <citation type="journal article" date="2014" name="Proc. Natl. Acad. Sci. U.S.A.">
        <title>Extensive sampling of basidiomycete genomes demonstrates inadequacy of the white-rot/brown-rot paradigm for wood decay fungi.</title>
        <authorList>
            <person name="Riley R."/>
            <person name="Salamov A.A."/>
            <person name="Brown D.W."/>
            <person name="Nagy L.G."/>
            <person name="Floudas D."/>
            <person name="Held B.W."/>
            <person name="Levasseur A."/>
            <person name="Lombard V."/>
            <person name="Morin E."/>
            <person name="Otillar R."/>
            <person name="Lindquist E.A."/>
            <person name="Sun H."/>
            <person name="LaButti K.M."/>
            <person name="Schmutz J."/>
            <person name="Jabbour D."/>
            <person name="Luo H."/>
            <person name="Baker S.E."/>
            <person name="Pisabarro A.G."/>
            <person name="Walton J.D."/>
            <person name="Blanchette R.A."/>
            <person name="Henrissat B."/>
            <person name="Martin F."/>
            <person name="Cullen D."/>
            <person name="Hibbett D.S."/>
            <person name="Grigoriev I.V."/>
        </authorList>
    </citation>
    <scope>NUCLEOTIDE SEQUENCE [LARGE SCALE GENOMIC DNA]</scope>
    <source>
        <strain evidence="4">FD-172 SS1</strain>
    </source>
</reference>
<evidence type="ECO:0000256" key="1">
    <source>
        <dbReference type="ARBA" id="ARBA00006718"/>
    </source>
</evidence>
<feature type="domain" description="Core" evidence="2">
    <location>
        <begin position="100"/>
        <end position="205"/>
    </location>
</feature>
<evidence type="ECO:0000259" key="2">
    <source>
        <dbReference type="Pfam" id="PF01521"/>
    </source>
</evidence>
<dbReference type="NCBIfam" id="TIGR00049">
    <property type="entry name" value="iron-sulfur cluster assembly accessory protein"/>
    <property type="match status" value="1"/>
</dbReference>
<dbReference type="PANTHER" id="PTHR43011:SF1">
    <property type="entry name" value="IRON-SULFUR CLUSTER ASSEMBLY 2 HOMOLOG, MITOCHONDRIAL"/>
    <property type="match status" value="1"/>
</dbReference>
<dbReference type="GO" id="GO:0005739">
    <property type="term" value="C:mitochondrion"/>
    <property type="evidence" value="ECO:0007669"/>
    <property type="project" value="TreeGrafter"/>
</dbReference>
<organism evidence="3 4">
    <name type="scientific">Botryobasidium botryosum (strain FD-172 SS1)</name>
    <dbReference type="NCBI Taxonomy" id="930990"/>
    <lineage>
        <taxon>Eukaryota</taxon>
        <taxon>Fungi</taxon>
        <taxon>Dikarya</taxon>
        <taxon>Basidiomycota</taxon>
        <taxon>Agaricomycotina</taxon>
        <taxon>Agaricomycetes</taxon>
        <taxon>Cantharellales</taxon>
        <taxon>Botryobasidiaceae</taxon>
        <taxon>Botryobasidium</taxon>
    </lineage>
</organism>
<dbReference type="GO" id="GO:0051537">
    <property type="term" value="F:2 iron, 2 sulfur cluster binding"/>
    <property type="evidence" value="ECO:0007669"/>
    <property type="project" value="TreeGrafter"/>
</dbReference>
<dbReference type="Gene3D" id="2.60.300.12">
    <property type="entry name" value="HesB-like domain"/>
    <property type="match status" value="1"/>
</dbReference>
<dbReference type="HOGENOM" id="CLU_069054_1_1_1"/>
<evidence type="ECO:0000313" key="4">
    <source>
        <dbReference type="Proteomes" id="UP000027195"/>
    </source>
</evidence>
<accession>A0A067M6L7</accession>
<dbReference type="InterPro" id="IPR000361">
    <property type="entry name" value="ATAP_core_dom"/>
</dbReference>
<name>A0A067M6L7_BOTB1</name>